<dbReference type="SUPFAM" id="SSF52540">
    <property type="entry name" value="P-loop containing nucleoside triphosphate hydrolases"/>
    <property type="match status" value="1"/>
</dbReference>
<sequence>MMSVIPMTRIGQAVPNCRDSYFVDSHEAGGKQAFPPVLKLCGRGPRLSRFCQCRDPVSSGCNIPAIMSYHFAKTCASTNSLCHVLTHVRPMICIKRFSYTHDININLNGGPVSILKQKIARGKLMNDTYQTKVAQTLQQIYQEVQDYKPQQLNMLEKWFYSKRRDAPKGLYIYGAVGGGKTMLMDLFYNCCQIENKKRVHFHSFMLDVHSRVHEVKKTIVRDMTSTKLQPFDPIPPVASGIAEETWLLCFDEFQVTDIADAMILKRLFTELFDNGVIVVATSNRSPDDLYKNGLQRGNFVPFIKVLKDHCLVSNLDSGIDYRLKSGSGNKKIYFIKGKDATNDVDKVFKYLCSMENDVIRSRTISIRGRNVTFRKTCGQVLDSTFEELCDRPLGASDYLQLSQIFHTVIIRDMPQLNLRLKSQARRFITLIDTLYDNKVRVVMSAAVPHTQLFLSETESEYTDEKRMLMDDLKITHGSEDHKANIFTGEEEIFAFDRTVSRLAEMQTSQYWEQWEHHR</sequence>
<protein>
    <submittedName>
        <fullName evidence="4">Putative ATPase N2B</fullName>
    </submittedName>
</protein>
<keyword evidence="3" id="KW-0067">ATP-binding</keyword>
<name>F4X6I4_ACREC</name>
<evidence type="ECO:0000256" key="3">
    <source>
        <dbReference type="ARBA" id="ARBA00022840"/>
    </source>
</evidence>
<accession>F4X6I4</accession>
<proteinExistence type="inferred from homology"/>
<dbReference type="Proteomes" id="UP000007755">
    <property type="component" value="Unassembled WGS sequence"/>
</dbReference>
<dbReference type="STRING" id="103372.F4X6I4"/>
<dbReference type="GO" id="GO:0016887">
    <property type="term" value="F:ATP hydrolysis activity"/>
    <property type="evidence" value="ECO:0007669"/>
    <property type="project" value="InterPro"/>
</dbReference>
<dbReference type="InterPro" id="IPR027417">
    <property type="entry name" value="P-loop_NTPase"/>
</dbReference>
<dbReference type="Gene3D" id="3.40.50.300">
    <property type="entry name" value="P-loop containing nucleotide triphosphate hydrolases"/>
    <property type="match status" value="1"/>
</dbReference>
<dbReference type="EMBL" id="GL888818">
    <property type="protein sequence ID" value="EGI57944.1"/>
    <property type="molecule type" value="Genomic_DNA"/>
</dbReference>
<dbReference type="PANTHER" id="PTHR12169">
    <property type="entry name" value="ATPASE N2B"/>
    <property type="match status" value="1"/>
</dbReference>
<reference evidence="4" key="1">
    <citation type="submission" date="2011-02" db="EMBL/GenBank/DDBJ databases">
        <title>The genome of the leaf-cutting ant Acromyrmex echinatior suggests key adaptations to social evolution and fungus farming.</title>
        <authorList>
            <person name="Nygaard S."/>
            <person name="Zhang G."/>
        </authorList>
    </citation>
    <scope>NUCLEOTIDE SEQUENCE</scope>
</reference>
<keyword evidence="2" id="KW-0547">Nucleotide-binding</keyword>
<evidence type="ECO:0000256" key="1">
    <source>
        <dbReference type="ARBA" id="ARBA00010322"/>
    </source>
</evidence>
<keyword evidence="5" id="KW-1185">Reference proteome</keyword>
<gene>
    <name evidence="4" type="ORF">G5I_14132</name>
</gene>
<evidence type="ECO:0000313" key="4">
    <source>
        <dbReference type="EMBL" id="EGI57944.1"/>
    </source>
</evidence>
<dbReference type="InterPro" id="IPR005654">
    <property type="entry name" value="ATPase_AFG1-like"/>
</dbReference>
<dbReference type="GO" id="GO:0005739">
    <property type="term" value="C:mitochondrion"/>
    <property type="evidence" value="ECO:0007669"/>
    <property type="project" value="TreeGrafter"/>
</dbReference>
<dbReference type="GO" id="GO:0005524">
    <property type="term" value="F:ATP binding"/>
    <property type="evidence" value="ECO:0007669"/>
    <property type="project" value="UniProtKB-KW"/>
</dbReference>
<comment type="similarity">
    <text evidence="1">Belongs to the AFG1 ATPase family.</text>
</comment>
<dbReference type="AlphaFoldDB" id="F4X6I4"/>
<dbReference type="OrthoDB" id="548867at2759"/>
<dbReference type="eggNOG" id="KOG2383">
    <property type="taxonomic scope" value="Eukaryota"/>
</dbReference>
<evidence type="ECO:0000313" key="5">
    <source>
        <dbReference type="Proteomes" id="UP000007755"/>
    </source>
</evidence>
<dbReference type="FunCoup" id="F4X6I4">
    <property type="interactions" value="1996"/>
</dbReference>
<dbReference type="InParanoid" id="F4X6I4"/>
<dbReference type="Pfam" id="PF03969">
    <property type="entry name" value="AFG1_ATPase"/>
    <property type="match status" value="1"/>
</dbReference>
<organism evidence="5">
    <name type="scientific">Acromyrmex echinatior</name>
    <name type="common">Panamanian leafcutter ant</name>
    <name type="synonym">Acromyrmex octospinosus echinatior</name>
    <dbReference type="NCBI Taxonomy" id="103372"/>
    <lineage>
        <taxon>Eukaryota</taxon>
        <taxon>Metazoa</taxon>
        <taxon>Ecdysozoa</taxon>
        <taxon>Arthropoda</taxon>
        <taxon>Hexapoda</taxon>
        <taxon>Insecta</taxon>
        <taxon>Pterygota</taxon>
        <taxon>Neoptera</taxon>
        <taxon>Endopterygota</taxon>
        <taxon>Hymenoptera</taxon>
        <taxon>Apocrita</taxon>
        <taxon>Aculeata</taxon>
        <taxon>Formicoidea</taxon>
        <taxon>Formicidae</taxon>
        <taxon>Myrmicinae</taxon>
        <taxon>Acromyrmex</taxon>
    </lineage>
</organism>
<dbReference type="PANTHER" id="PTHR12169:SF6">
    <property type="entry name" value="AFG1-LIKE ATPASE"/>
    <property type="match status" value="1"/>
</dbReference>
<evidence type="ECO:0000256" key="2">
    <source>
        <dbReference type="ARBA" id="ARBA00022741"/>
    </source>
</evidence>
<dbReference type="NCBIfam" id="NF040713">
    <property type="entry name" value="ZapE"/>
    <property type="match status" value="1"/>
</dbReference>
<dbReference type="FunFam" id="3.40.50.300:FF:003041">
    <property type="entry name" value="Predicted protein"/>
    <property type="match status" value="1"/>
</dbReference>